<evidence type="ECO:0000313" key="1">
    <source>
        <dbReference type="EMBL" id="HEA87442.1"/>
    </source>
</evidence>
<reference evidence="1" key="1">
    <citation type="journal article" date="2020" name="mSystems">
        <title>Genome- and Community-Level Interaction Insights into Carbon Utilization and Element Cycling Functions of Hydrothermarchaeota in Hydrothermal Sediment.</title>
        <authorList>
            <person name="Zhou Z."/>
            <person name="Liu Y."/>
            <person name="Xu W."/>
            <person name="Pan J."/>
            <person name="Luo Z.H."/>
            <person name="Li M."/>
        </authorList>
    </citation>
    <scope>NUCLEOTIDE SEQUENCE [LARGE SCALE GENOMIC DNA]</scope>
    <source>
        <strain evidence="1">SpSt-265</strain>
        <strain evidence="2">SpSt-465</strain>
    </source>
</reference>
<sequence>MKYSKVITIAGILLAIGMGSLLTAGDVDLRVKSILDDAGYKYEIDSDNDFKMVFDTDDNRTQLVFVNSGTETYGDFEIREVWSPVYKFKGNLPAGYANKLLEQSYMKKIGSFDVWVRSDGSKVVRFCAKIAADADASTLTDVIRAVYTTADMMEKELTGKKDEY</sequence>
<protein>
    <recommendedName>
        <fullName evidence="3">YbjN domain-containing protein</fullName>
    </recommendedName>
</protein>
<dbReference type="EMBL" id="DSTU01000002">
    <property type="protein sequence ID" value="HFJ53255.1"/>
    <property type="molecule type" value="Genomic_DNA"/>
</dbReference>
<comment type="caution">
    <text evidence="1">The sequence shown here is derived from an EMBL/GenBank/DDBJ whole genome shotgun (WGS) entry which is preliminary data.</text>
</comment>
<dbReference type="AlphaFoldDB" id="A0A7C1RYZ2"/>
<organism evidence="1">
    <name type="scientific">candidate division WOR-3 bacterium</name>
    <dbReference type="NCBI Taxonomy" id="2052148"/>
    <lineage>
        <taxon>Bacteria</taxon>
        <taxon>Bacteria division WOR-3</taxon>
    </lineage>
</organism>
<proteinExistence type="predicted"/>
<evidence type="ECO:0000313" key="2">
    <source>
        <dbReference type="EMBL" id="HFJ53255.1"/>
    </source>
</evidence>
<gene>
    <name evidence="1" type="ORF">ENP94_05460</name>
    <name evidence="2" type="ORF">ENS16_00995</name>
</gene>
<evidence type="ECO:0008006" key="3">
    <source>
        <dbReference type="Google" id="ProtNLM"/>
    </source>
</evidence>
<name>A0A7C1RYZ2_UNCW3</name>
<accession>A0A7C1RYZ2</accession>
<dbReference type="EMBL" id="DSLG01000006">
    <property type="protein sequence ID" value="HEA87442.1"/>
    <property type="molecule type" value="Genomic_DNA"/>
</dbReference>